<dbReference type="InterPro" id="IPR002878">
    <property type="entry name" value="ChsH2_C"/>
</dbReference>
<comment type="caution">
    <text evidence="3">The sequence shown here is derived from an EMBL/GenBank/DDBJ whole genome shotgun (WGS) entry which is preliminary data.</text>
</comment>
<dbReference type="OrthoDB" id="3182121at2"/>
<dbReference type="InterPro" id="IPR052513">
    <property type="entry name" value="Thioester_dehydratase-like"/>
</dbReference>
<dbReference type="InterPro" id="IPR022002">
    <property type="entry name" value="ChsH2_Znr"/>
</dbReference>
<dbReference type="InterPro" id="IPR012340">
    <property type="entry name" value="NA-bd_OB-fold"/>
</dbReference>
<evidence type="ECO:0000259" key="1">
    <source>
        <dbReference type="Pfam" id="PF01796"/>
    </source>
</evidence>
<dbReference type="Pfam" id="PF12172">
    <property type="entry name" value="zf-ChsH2"/>
    <property type="match status" value="1"/>
</dbReference>
<feature type="domain" description="ChsH2 rubredoxin-like zinc ribbon" evidence="2">
    <location>
        <begin position="18"/>
        <end position="52"/>
    </location>
</feature>
<dbReference type="RefSeq" id="WP_161692913.1">
    <property type="nucleotide sequence ID" value="NZ_JAAAHS010000003.1"/>
</dbReference>
<dbReference type="EMBL" id="JAAAHS010000003">
    <property type="protein sequence ID" value="NBE50033.1"/>
    <property type="molecule type" value="Genomic_DNA"/>
</dbReference>
<dbReference type="Pfam" id="PF01796">
    <property type="entry name" value="OB_ChsH2_C"/>
    <property type="match status" value="1"/>
</dbReference>
<name>A0A964XJZ4_9ACTN</name>
<dbReference type="Proteomes" id="UP000598297">
    <property type="component" value="Unassembled WGS sequence"/>
</dbReference>
<dbReference type="SUPFAM" id="SSF50249">
    <property type="entry name" value="Nucleic acid-binding proteins"/>
    <property type="match status" value="1"/>
</dbReference>
<dbReference type="PANTHER" id="PTHR34075">
    <property type="entry name" value="BLR3430 PROTEIN"/>
    <property type="match status" value="1"/>
</dbReference>
<gene>
    <name evidence="3" type="ORF">GUY60_01020</name>
</gene>
<dbReference type="Gene3D" id="6.10.30.10">
    <property type="match status" value="1"/>
</dbReference>
<protein>
    <submittedName>
        <fullName evidence="3">Nucleic acid-binding protein</fullName>
    </submittedName>
</protein>
<proteinExistence type="predicted"/>
<dbReference type="PANTHER" id="PTHR34075:SF5">
    <property type="entry name" value="BLR3430 PROTEIN"/>
    <property type="match status" value="1"/>
</dbReference>
<accession>A0A964XJZ4</accession>
<keyword evidence="4" id="KW-1185">Reference proteome</keyword>
<reference evidence="3" key="1">
    <citation type="submission" date="2020-01" db="EMBL/GenBank/DDBJ databases">
        <title>Whole-genome analyses of novel actinobacteria.</title>
        <authorList>
            <person name="Sahin N."/>
        </authorList>
    </citation>
    <scope>NUCLEOTIDE SEQUENCE</scope>
    <source>
        <strain evidence="3">YC537</strain>
    </source>
</reference>
<evidence type="ECO:0000313" key="3">
    <source>
        <dbReference type="EMBL" id="NBE50033.1"/>
    </source>
</evidence>
<evidence type="ECO:0000313" key="4">
    <source>
        <dbReference type="Proteomes" id="UP000598297"/>
    </source>
</evidence>
<dbReference type="AlphaFoldDB" id="A0A964XJZ4"/>
<sequence length="138" mass="14871">MSTRPLPDNADPEFAPHWAGLREGRLLVPRCTGCGRHSWPPRPVCPVCHADQAEWSEVAGRGTVYSWTLVGHRTLPGFEPPYAVVLVETDAGVRLLGAFTADSGELRIGLPVTAVHQQADDAGTTLLAWAPAERTTHA</sequence>
<feature type="domain" description="ChsH2 C-terminal OB-fold" evidence="1">
    <location>
        <begin position="55"/>
        <end position="115"/>
    </location>
</feature>
<organism evidence="3 4">
    <name type="scientific">Streptomyces boluensis</name>
    <dbReference type="NCBI Taxonomy" id="1775135"/>
    <lineage>
        <taxon>Bacteria</taxon>
        <taxon>Bacillati</taxon>
        <taxon>Actinomycetota</taxon>
        <taxon>Actinomycetes</taxon>
        <taxon>Kitasatosporales</taxon>
        <taxon>Streptomycetaceae</taxon>
        <taxon>Streptomyces</taxon>
    </lineage>
</organism>
<evidence type="ECO:0000259" key="2">
    <source>
        <dbReference type="Pfam" id="PF12172"/>
    </source>
</evidence>